<protein>
    <submittedName>
        <fullName evidence="4">TraG-like protein</fullName>
    </submittedName>
</protein>
<reference evidence="4 5" key="1">
    <citation type="submission" date="2018-07" db="EMBL/GenBank/DDBJ databases">
        <title>Freshwater and sediment microbial communities from various areas in North America, analyzing microbe dynamics in response to fracking.</title>
        <authorList>
            <person name="Lamendella R."/>
        </authorList>
    </citation>
    <scope>NUCLEOTIDE SEQUENCE [LARGE SCALE GENOMIC DNA]</scope>
    <source>
        <strain evidence="4 5">105B</strain>
    </source>
</reference>
<keyword evidence="2" id="KW-0472">Membrane</keyword>
<evidence type="ECO:0000313" key="4">
    <source>
        <dbReference type="EMBL" id="RCW62921.1"/>
    </source>
</evidence>
<feature type="region of interest" description="Disordered" evidence="1">
    <location>
        <begin position="822"/>
        <end position="852"/>
    </location>
</feature>
<organism evidence="4 5">
    <name type="scientific">Marinobacter nauticus</name>
    <name type="common">Marinobacter hydrocarbonoclasticus</name>
    <name type="synonym">Marinobacter aquaeolei</name>
    <dbReference type="NCBI Taxonomy" id="2743"/>
    <lineage>
        <taxon>Bacteria</taxon>
        <taxon>Pseudomonadati</taxon>
        <taxon>Pseudomonadota</taxon>
        <taxon>Gammaproteobacteria</taxon>
        <taxon>Pseudomonadales</taxon>
        <taxon>Marinobacteraceae</taxon>
        <taxon>Marinobacter</taxon>
    </lineage>
</organism>
<feature type="transmembrane region" description="Helical" evidence="2">
    <location>
        <begin position="59"/>
        <end position="82"/>
    </location>
</feature>
<keyword evidence="2" id="KW-0812">Transmembrane</keyword>
<sequence>MELVIYPLGDSAFIERILNAVAMYTSQADFSVTVATAALLGVFAVAIQSVMKGGKDIDVASIFIGVGAFILLFDTVTTRVVIEDRMTGGVRVVDNVPAGASIPAYLISNIGNNISSGFETIYSSVSSTNQKPLTAGGTYADSLQALINLRTRAYNADMMQAANKAMGGGQADFRKTVYNYIKECTYPKYDLGLADQQDLKNLPLMDAIRFESELYFTEIHQPAGPVSVTCGQASSTIDTIFSNLFNEAEVKRVLNKALGATSTAPGAPQWDDKLNLSNSELIAGLGAGGLSAQQMALTMIVEPIMLEAAQGKYEDFQDQTLAIAMTNAIEQRNISWAAQASFFQETIYPMMTFFEGMSFAITPFIAFLMVMGAFGIKLGIKYFMLLIWIQLWLPLLSIVDLFITEGASSELAMAGSGLASGNSIYFMNAAYDAAKTWIGTGSYMATAVPMISLFLVSGSMYGAASLANSVSGATAKGADQAAEAVQPDAFNMGALNSINSAGTTDSLGTLRSGQEGVLGSISMGSVANRAADYARSNLNSATETFSSELANGLTNATASGNATAYTSAIGQSIASSTSQGASSVNTLANQITEGFNLTDQQKESVVGALALAASGKADFGKVLETLSPLQAELSATGKAENSTGQTLMQAFEEGYSNSELSNLSTEGRASLNRDIAASMSNTDTASYSEEERQAVTQTLKDSAQQTVQASEAYSATESLSANSAFTGQLDLRDAANNLGTDDYKQLRDQLEANGVDYTPLRDKYMETGTDAVTAEKAAVLRAAANSDNPEIAGAAFAAAAGAYGLDAPDFSNVKQGTELAQPDVSGVGQGNAGDPNALQGVRSPQEVADSATGLRSEGVVGNYLANMRDVLDQGSVGYGELMRDGNSLSQGAINDLADQLPAIGGLTSAYELFAMPDQFADGAEPVFDGMMAYFGFGSEGGEKVPTFGERLASELVESGGYGGRQERAFASQIDQALEEGGFNAVMAKADDWGISRDDMSEALGAEVGTFFNGSGQLTEGAAAAFMQDIGDTAANGGYLAAQEAYNEKSDMIRQEMVNEGKEKYGMDDLQANLYAESTLGQIRDMVGLPTDGQVDARAALVDAYSARYGAEFANNMADVIEYASGNTTMAGAQLTAVQGFNMTTNGNMDGVRNWVEAQHASIGGGAGFAPQSPGLAPSVNIELNDDQFEGIQDLIQESVENSVQGLRN</sequence>
<comment type="caution">
    <text evidence="4">The sequence shown here is derived from an EMBL/GenBank/DDBJ whole genome shotgun (WGS) entry which is preliminary data.</text>
</comment>
<evidence type="ECO:0000256" key="1">
    <source>
        <dbReference type="SAM" id="MobiDB-lite"/>
    </source>
</evidence>
<accession>A0A368X4H2</accession>
<feature type="domain" description="TraG N-terminal Proteobacteria" evidence="3">
    <location>
        <begin position="5"/>
        <end position="476"/>
    </location>
</feature>
<feature type="transmembrane region" description="Helical" evidence="2">
    <location>
        <begin position="382"/>
        <end position="399"/>
    </location>
</feature>
<dbReference type="Proteomes" id="UP000253647">
    <property type="component" value="Unassembled WGS sequence"/>
</dbReference>
<feature type="transmembrane region" description="Helical" evidence="2">
    <location>
        <begin position="30"/>
        <end position="47"/>
    </location>
</feature>
<evidence type="ECO:0000256" key="2">
    <source>
        <dbReference type="SAM" id="Phobius"/>
    </source>
</evidence>
<gene>
    <name evidence="4" type="ORF">DET61_12043</name>
</gene>
<dbReference type="InterPro" id="IPR012931">
    <property type="entry name" value="TraG_N_Proteobacteria"/>
</dbReference>
<evidence type="ECO:0000259" key="3">
    <source>
        <dbReference type="Pfam" id="PF07916"/>
    </source>
</evidence>
<dbReference type="AlphaFoldDB" id="A0A368X4H2"/>
<dbReference type="RefSeq" id="WP_114435403.1">
    <property type="nucleotide sequence ID" value="NZ_QPJI01000020.1"/>
</dbReference>
<proteinExistence type="predicted"/>
<dbReference type="EMBL" id="QPJI01000020">
    <property type="protein sequence ID" value="RCW62921.1"/>
    <property type="molecule type" value="Genomic_DNA"/>
</dbReference>
<feature type="transmembrane region" description="Helical" evidence="2">
    <location>
        <begin position="347"/>
        <end position="370"/>
    </location>
</feature>
<dbReference type="Pfam" id="PF07916">
    <property type="entry name" value="TraG_N"/>
    <property type="match status" value="1"/>
</dbReference>
<keyword evidence="2" id="KW-1133">Transmembrane helix</keyword>
<name>A0A368X4H2_MARNT</name>
<evidence type="ECO:0000313" key="5">
    <source>
        <dbReference type="Proteomes" id="UP000253647"/>
    </source>
</evidence>